<proteinExistence type="predicted"/>
<name>A0A0F9MUT1_9ZZZZ</name>
<dbReference type="EMBL" id="LAZR01009376">
    <property type="protein sequence ID" value="KKM72977.1"/>
    <property type="molecule type" value="Genomic_DNA"/>
</dbReference>
<sequence>MKQRQAKKIYWEVKNADDKSRVFTWYGCIDNRNIIGIQEKDHEFVGTFLSHELCALTNIEGIITSNDLEELKLRFQCIVENSVDKAIDTLEFVSEEKE</sequence>
<dbReference type="AlphaFoldDB" id="A0A0F9MUT1"/>
<organism evidence="1">
    <name type="scientific">marine sediment metagenome</name>
    <dbReference type="NCBI Taxonomy" id="412755"/>
    <lineage>
        <taxon>unclassified sequences</taxon>
        <taxon>metagenomes</taxon>
        <taxon>ecological metagenomes</taxon>
    </lineage>
</organism>
<evidence type="ECO:0000313" key="1">
    <source>
        <dbReference type="EMBL" id="KKM72977.1"/>
    </source>
</evidence>
<gene>
    <name evidence="1" type="ORF">LCGC14_1415070</name>
</gene>
<comment type="caution">
    <text evidence="1">The sequence shown here is derived from an EMBL/GenBank/DDBJ whole genome shotgun (WGS) entry which is preliminary data.</text>
</comment>
<reference evidence="1" key="1">
    <citation type="journal article" date="2015" name="Nature">
        <title>Complex archaea that bridge the gap between prokaryotes and eukaryotes.</title>
        <authorList>
            <person name="Spang A."/>
            <person name="Saw J.H."/>
            <person name="Jorgensen S.L."/>
            <person name="Zaremba-Niedzwiedzka K."/>
            <person name="Martijn J."/>
            <person name="Lind A.E."/>
            <person name="van Eijk R."/>
            <person name="Schleper C."/>
            <person name="Guy L."/>
            <person name="Ettema T.J."/>
        </authorList>
    </citation>
    <scope>NUCLEOTIDE SEQUENCE</scope>
</reference>
<protein>
    <submittedName>
        <fullName evidence="1">Uncharacterized protein</fullName>
    </submittedName>
</protein>
<accession>A0A0F9MUT1</accession>